<evidence type="ECO:0000256" key="2">
    <source>
        <dbReference type="ARBA" id="ARBA00022670"/>
    </source>
</evidence>
<dbReference type="Gene3D" id="3.30.70.80">
    <property type="entry name" value="Peptidase S8 propeptide/proteinase inhibitor I9"/>
    <property type="match status" value="1"/>
</dbReference>
<keyword evidence="12" id="KW-1185">Reference proteome</keyword>
<dbReference type="PROSITE" id="PS51318">
    <property type="entry name" value="TAT"/>
    <property type="match status" value="1"/>
</dbReference>
<dbReference type="PROSITE" id="PS00136">
    <property type="entry name" value="SUBTILASE_ASP"/>
    <property type="match status" value="1"/>
</dbReference>
<dbReference type="PANTHER" id="PTHR43806:SF11">
    <property type="entry name" value="CEREVISIN-RELATED"/>
    <property type="match status" value="1"/>
</dbReference>
<comment type="similarity">
    <text evidence="1 5 6">Belongs to the peptidase S8 family.</text>
</comment>
<dbReference type="InterPro" id="IPR015500">
    <property type="entry name" value="Peptidase_S8_subtilisin-rel"/>
</dbReference>
<evidence type="ECO:0000313" key="11">
    <source>
        <dbReference type="EMBL" id="SBV28909.1"/>
    </source>
</evidence>
<dbReference type="InterPro" id="IPR036852">
    <property type="entry name" value="Peptidase_S8/S53_dom_sf"/>
</dbReference>
<reference evidence="12" key="1">
    <citation type="submission" date="2016-06" db="EMBL/GenBank/DDBJ databases">
        <authorList>
            <person name="Varghese N."/>
        </authorList>
    </citation>
    <scope>NUCLEOTIDE SEQUENCE [LARGE SCALE GENOMIC DNA]</scope>
    <source>
        <strain evidence="12">DSM 45344</strain>
    </source>
</reference>
<gene>
    <name evidence="11" type="ORF">GA0070620_4468</name>
</gene>
<evidence type="ECO:0000256" key="3">
    <source>
        <dbReference type="ARBA" id="ARBA00022801"/>
    </source>
</evidence>
<dbReference type="InterPro" id="IPR022398">
    <property type="entry name" value="Peptidase_S8_His-AS"/>
</dbReference>
<keyword evidence="3 5" id="KW-0378">Hydrolase</keyword>
<dbReference type="PANTHER" id="PTHR43806">
    <property type="entry name" value="PEPTIDASE S8"/>
    <property type="match status" value="1"/>
</dbReference>
<dbReference type="Pfam" id="PF00082">
    <property type="entry name" value="Peptidase_S8"/>
    <property type="match status" value="1"/>
</dbReference>
<evidence type="ECO:0000256" key="7">
    <source>
        <dbReference type="SAM" id="MobiDB-lite"/>
    </source>
</evidence>
<dbReference type="InterPro" id="IPR008999">
    <property type="entry name" value="Actin-crosslinking"/>
</dbReference>
<dbReference type="SUPFAM" id="SSF54897">
    <property type="entry name" value="Protease propeptides/inhibitors"/>
    <property type="match status" value="1"/>
</dbReference>
<dbReference type="CDD" id="cd00257">
    <property type="entry name" value="beta-trefoil_FSCN-like"/>
    <property type="match status" value="3"/>
</dbReference>
<dbReference type="SUPFAM" id="SSF52743">
    <property type="entry name" value="Subtilisin-like"/>
    <property type="match status" value="1"/>
</dbReference>
<dbReference type="InterPro" id="IPR006311">
    <property type="entry name" value="TAT_signal"/>
</dbReference>
<dbReference type="GO" id="GO:0006508">
    <property type="term" value="P:proteolysis"/>
    <property type="evidence" value="ECO:0007669"/>
    <property type="project" value="UniProtKB-KW"/>
</dbReference>
<dbReference type="InterPro" id="IPR050131">
    <property type="entry name" value="Peptidase_S8_subtilisin-like"/>
</dbReference>
<evidence type="ECO:0000256" key="4">
    <source>
        <dbReference type="ARBA" id="ARBA00022825"/>
    </source>
</evidence>
<feature type="signal peptide" evidence="8">
    <location>
        <begin position="1"/>
        <end position="34"/>
    </location>
</feature>
<dbReference type="PRINTS" id="PR00723">
    <property type="entry name" value="SUBTILISIN"/>
</dbReference>
<evidence type="ECO:0000256" key="8">
    <source>
        <dbReference type="SAM" id="SignalP"/>
    </source>
</evidence>
<proteinExistence type="inferred from homology"/>
<feature type="compositionally biased region" description="Basic and acidic residues" evidence="7">
    <location>
        <begin position="139"/>
        <end position="149"/>
    </location>
</feature>
<dbReference type="InterPro" id="IPR000209">
    <property type="entry name" value="Peptidase_S8/S53_dom"/>
</dbReference>
<dbReference type="CDD" id="cd04077">
    <property type="entry name" value="Peptidases_S8_PCSK9_ProteinaseK_like"/>
    <property type="match status" value="1"/>
</dbReference>
<dbReference type="GO" id="GO:0005615">
    <property type="term" value="C:extracellular space"/>
    <property type="evidence" value="ECO:0007669"/>
    <property type="project" value="TreeGrafter"/>
</dbReference>
<dbReference type="Pfam" id="PF05922">
    <property type="entry name" value="Inhibitor_I9"/>
    <property type="match status" value="1"/>
</dbReference>
<evidence type="ECO:0000256" key="5">
    <source>
        <dbReference type="PROSITE-ProRule" id="PRU01240"/>
    </source>
</evidence>
<dbReference type="SUPFAM" id="SSF50405">
    <property type="entry name" value="Actin-crosslinking proteins"/>
    <property type="match status" value="2"/>
</dbReference>
<dbReference type="Gene3D" id="3.40.50.200">
    <property type="entry name" value="Peptidase S8/S53 domain"/>
    <property type="match status" value="1"/>
</dbReference>
<dbReference type="InterPro" id="IPR037045">
    <property type="entry name" value="S8pro/Inhibitor_I9_sf"/>
</dbReference>
<sequence length="681" mass="70236">MIRRGVIRRSAVAGLTLASATIIVGAGTSSAAMADPSSTQRPTVRGAGAPQVVPDRYIVVLKDKTATPQEVKSTASALAGDNGGTVRQVYTHALRGYSAAMNRRQAERVAADPSVAYVEPVAIFSATDTQSNPPSWGLDRIDQSSPKRDNSYTYPATGHGVTAYILDTGIDIAHADFQGRARYGRDTIDNDDVAQDCDGHGTHVAGTVGGTTFGVAKGVQLVGVRVLDCYGSGSSEQIIAGIDWVTANAVKPAVANMSLAFGGNVQAVNDAVNRSIGTGVTYAIAAGNSAQNACDISPANVPAAITVGATDKIDYKAWFSNYGSCVDTFAPGVSIVSAAAGTPDGSLSISGTSMASPHVAGAAAQLLELNPTWTPQQVRDRIVTTGVAGAVHDAEGATDRVLNVRATGPDRASHGFRARSNGNFVMADGAGSKPLVALGSALGTWEKYDIVDAGGGQVAFRSKVNGKYVSATGAGTKPLVAEGPSISTWEKFQLINNTDGTVSLKALVNGKYVTAPNNGAALTASRPSISTWEKFDVEAPSPVVSIKSLASGKYVSADGAGSQPLVPVANSASTWEKFEVINLGGGFVTFRALVNGKYVSAEGRGTLPLRASGPTPGSWEVFDFLDYNPEGSVYLRAYIDGQAVTAGDSGTSQLTSSKTIDWFDLENLGLGVGEKFVVEVA</sequence>
<dbReference type="EMBL" id="LT598496">
    <property type="protein sequence ID" value="SBV28909.1"/>
    <property type="molecule type" value="Genomic_DNA"/>
</dbReference>
<evidence type="ECO:0000259" key="9">
    <source>
        <dbReference type="Pfam" id="PF00082"/>
    </source>
</evidence>
<feature type="active site" description="Charge relay system" evidence="5">
    <location>
        <position position="353"/>
    </location>
</feature>
<evidence type="ECO:0000256" key="1">
    <source>
        <dbReference type="ARBA" id="ARBA00011073"/>
    </source>
</evidence>
<keyword evidence="4 5" id="KW-0720">Serine protease</keyword>
<evidence type="ECO:0000313" key="12">
    <source>
        <dbReference type="Proteomes" id="UP000199393"/>
    </source>
</evidence>
<dbReference type="FunFam" id="3.40.50.200:FF:000014">
    <property type="entry name" value="Proteinase K"/>
    <property type="match status" value="1"/>
</dbReference>
<feature type="active site" description="Charge relay system" evidence="5">
    <location>
        <position position="200"/>
    </location>
</feature>
<dbReference type="InterPro" id="IPR034193">
    <property type="entry name" value="PCSK9_ProteinaseK-like"/>
</dbReference>
<feature type="region of interest" description="Disordered" evidence="7">
    <location>
        <begin position="129"/>
        <end position="149"/>
    </location>
</feature>
<feature type="domain" description="Peptidase S8/S53" evidence="9">
    <location>
        <begin position="158"/>
        <end position="386"/>
    </location>
</feature>
<dbReference type="Proteomes" id="UP000199393">
    <property type="component" value="Chromosome I"/>
</dbReference>
<name>A0A1C3N8K5_9ACTN</name>
<accession>A0A1C3N8K5</accession>
<dbReference type="OrthoDB" id="9798386at2"/>
<dbReference type="PROSITE" id="PS00138">
    <property type="entry name" value="SUBTILASE_SER"/>
    <property type="match status" value="1"/>
</dbReference>
<dbReference type="PROSITE" id="PS51892">
    <property type="entry name" value="SUBTILASE"/>
    <property type="match status" value="1"/>
</dbReference>
<dbReference type="PROSITE" id="PS00137">
    <property type="entry name" value="SUBTILASE_HIS"/>
    <property type="match status" value="1"/>
</dbReference>
<dbReference type="Gene3D" id="2.80.10.50">
    <property type="match status" value="2"/>
</dbReference>
<keyword evidence="2 5" id="KW-0645">Protease</keyword>
<evidence type="ECO:0000256" key="6">
    <source>
        <dbReference type="RuleBase" id="RU003355"/>
    </source>
</evidence>
<dbReference type="InterPro" id="IPR010259">
    <property type="entry name" value="S8pro/Inhibitor_I9"/>
</dbReference>
<evidence type="ECO:0000259" key="10">
    <source>
        <dbReference type="Pfam" id="PF05922"/>
    </source>
</evidence>
<dbReference type="InterPro" id="IPR023827">
    <property type="entry name" value="Peptidase_S8_Asp-AS"/>
</dbReference>
<dbReference type="STRING" id="307121.GA0070620_4468"/>
<dbReference type="InterPro" id="IPR023828">
    <property type="entry name" value="Peptidase_S8_Ser-AS"/>
</dbReference>
<dbReference type="AlphaFoldDB" id="A0A1C3N8K5"/>
<protein>
    <submittedName>
        <fullName evidence="11">Serine protease, subtilisin family</fullName>
    </submittedName>
</protein>
<feature type="chain" id="PRO_5008678779" evidence="8">
    <location>
        <begin position="35"/>
        <end position="681"/>
    </location>
</feature>
<dbReference type="PATRIC" id="fig|307121.4.peg.4566"/>
<organism evidence="11 12">
    <name type="scientific">Micromonospora krabiensis</name>
    <dbReference type="NCBI Taxonomy" id="307121"/>
    <lineage>
        <taxon>Bacteria</taxon>
        <taxon>Bacillati</taxon>
        <taxon>Actinomycetota</taxon>
        <taxon>Actinomycetes</taxon>
        <taxon>Micromonosporales</taxon>
        <taxon>Micromonosporaceae</taxon>
        <taxon>Micromonospora</taxon>
    </lineage>
</organism>
<keyword evidence="8" id="KW-0732">Signal</keyword>
<dbReference type="GO" id="GO:0004252">
    <property type="term" value="F:serine-type endopeptidase activity"/>
    <property type="evidence" value="ECO:0007669"/>
    <property type="project" value="UniProtKB-UniRule"/>
</dbReference>
<feature type="domain" description="Inhibitor I9" evidence="10">
    <location>
        <begin position="56"/>
        <end position="120"/>
    </location>
</feature>
<feature type="active site" description="Charge relay system" evidence="5">
    <location>
        <position position="167"/>
    </location>
</feature>